<evidence type="ECO:0000313" key="2">
    <source>
        <dbReference type="EMBL" id="KAK4788820.1"/>
    </source>
</evidence>
<evidence type="ECO:0000256" key="1">
    <source>
        <dbReference type="SAM" id="Phobius"/>
    </source>
</evidence>
<keyword evidence="1" id="KW-0472">Membrane</keyword>
<comment type="caution">
    <text evidence="2">The sequence shown here is derived from an EMBL/GenBank/DDBJ whole genome shotgun (WGS) entry which is preliminary data.</text>
</comment>
<reference evidence="2 3" key="1">
    <citation type="journal article" date="2023" name="Hortic Res">
        <title>Pangenome of water caltrop reveals structural variations and asymmetric subgenome divergence after allopolyploidization.</title>
        <authorList>
            <person name="Zhang X."/>
            <person name="Chen Y."/>
            <person name="Wang L."/>
            <person name="Yuan Y."/>
            <person name="Fang M."/>
            <person name="Shi L."/>
            <person name="Lu R."/>
            <person name="Comes H.P."/>
            <person name="Ma Y."/>
            <person name="Chen Y."/>
            <person name="Huang G."/>
            <person name="Zhou Y."/>
            <person name="Zheng Z."/>
            <person name="Qiu Y."/>
        </authorList>
    </citation>
    <scope>NUCLEOTIDE SEQUENCE [LARGE SCALE GENOMIC DNA]</scope>
    <source>
        <strain evidence="2">F231</strain>
    </source>
</reference>
<dbReference type="AlphaFoldDB" id="A0AAN7LMY9"/>
<feature type="transmembrane region" description="Helical" evidence="1">
    <location>
        <begin position="36"/>
        <end position="61"/>
    </location>
</feature>
<name>A0AAN7LMY9_TRANT</name>
<protein>
    <submittedName>
        <fullName evidence="2">Uncharacterized protein</fullName>
    </submittedName>
</protein>
<dbReference type="Proteomes" id="UP001346149">
    <property type="component" value="Unassembled WGS sequence"/>
</dbReference>
<keyword evidence="1" id="KW-0812">Transmembrane</keyword>
<keyword evidence="1" id="KW-1133">Transmembrane helix</keyword>
<evidence type="ECO:0000313" key="3">
    <source>
        <dbReference type="Proteomes" id="UP001346149"/>
    </source>
</evidence>
<proteinExistence type="predicted"/>
<organism evidence="2 3">
    <name type="scientific">Trapa natans</name>
    <name type="common">Water chestnut</name>
    <dbReference type="NCBI Taxonomy" id="22666"/>
    <lineage>
        <taxon>Eukaryota</taxon>
        <taxon>Viridiplantae</taxon>
        <taxon>Streptophyta</taxon>
        <taxon>Embryophyta</taxon>
        <taxon>Tracheophyta</taxon>
        <taxon>Spermatophyta</taxon>
        <taxon>Magnoliopsida</taxon>
        <taxon>eudicotyledons</taxon>
        <taxon>Gunneridae</taxon>
        <taxon>Pentapetalae</taxon>
        <taxon>rosids</taxon>
        <taxon>malvids</taxon>
        <taxon>Myrtales</taxon>
        <taxon>Lythraceae</taxon>
        <taxon>Trapa</taxon>
    </lineage>
</organism>
<keyword evidence="3" id="KW-1185">Reference proteome</keyword>
<gene>
    <name evidence="2" type="ORF">SAY86_020139</name>
</gene>
<dbReference type="EMBL" id="JAXQNO010000011">
    <property type="protein sequence ID" value="KAK4788820.1"/>
    <property type="molecule type" value="Genomic_DNA"/>
</dbReference>
<sequence length="99" mass="11300">MFLYSFVPSVFPFNGGFVGSLFSLSTPAKYQAQVHLLHLSFLMSKLQLPSGLWFWGILMGLSRMKDRIMWIGASSWGVLDSSENSSSLLHILYYSYVFY</sequence>
<accession>A0AAN7LMY9</accession>